<reference evidence="14" key="2">
    <citation type="journal article" date="2021" name="PeerJ">
        <title>Extensive microbial diversity within the chicken gut microbiome revealed by metagenomics and culture.</title>
        <authorList>
            <person name="Gilroy R."/>
            <person name="Ravi A."/>
            <person name="Getino M."/>
            <person name="Pursley I."/>
            <person name="Horton D.L."/>
            <person name="Alikhan N.F."/>
            <person name="Baker D."/>
            <person name="Gharbi K."/>
            <person name="Hall N."/>
            <person name="Watson M."/>
            <person name="Adriaenssens E.M."/>
            <person name="Foster-Nyarko E."/>
            <person name="Jarju S."/>
            <person name="Secka A."/>
            <person name="Antonio M."/>
            <person name="Oren A."/>
            <person name="Chaudhuri R.R."/>
            <person name="La Ragione R."/>
            <person name="Hildebrand F."/>
            <person name="Pallen M.J."/>
        </authorList>
    </citation>
    <scope>NUCLEOTIDE SEQUENCE</scope>
    <source>
        <strain evidence="14">G3-8215</strain>
    </source>
</reference>
<evidence type="ECO:0000256" key="9">
    <source>
        <dbReference type="ARBA" id="ARBA00049563"/>
    </source>
</evidence>
<keyword evidence="6 10" id="KW-0547">Nucleotide-binding</keyword>
<dbReference type="SUPFAM" id="SSF52540">
    <property type="entry name" value="P-loop containing nucleoside triphosphate hydrolases"/>
    <property type="match status" value="1"/>
</dbReference>
<feature type="site" description="Interaction with substrate tRNA" evidence="10">
    <location>
        <position position="165"/>
    </location>
</feature>
<evidence type="ECO:0000256" key="5">
    <source>
        <dbReference type="ARBA" id="ARBA00022694"/>
    </source>
</evidence>
<keyword evidence="8 10" id="KW-0460">Magnesium</keyword>
<protein>
    <recommendedName>
        <fullName evidence="10">tRNA dimethylallyltransferase</fullName>
        <ecNumber evidence="10">2.5.1.75</ecNumber>
    </recommendedName>
    <alternativeName>
        <fullName evidence="10">Dimethylallyl diphosphate:tRNA dimethylallyltransferase</fullName>
        <shortName evidence="10">DMAPP:tRNA dimethylallyltransferase</shortName>
        <shortName evidence="10">DMATase</shortName>
    </alternativeName>
    <alternativeName>
        <fullName evidence="10">Isopentenyl-diphosphate:tRNA isopentenyltransferase</fullName>
        <shortName evidence="10">IPP transferase</shortName>
        <shortName evidence="10">IPPT</shortName>
        <shortName evidence="10">IPTase</shortName>
    </alternativeName>
</protein>
<dbReference type="PANTHER" id="PTHR11088">
    <property type="entry name" value="TRNA DIMETHYLALLYLTRANSFERASE"/>
    <property type="match status" value="1"/>
</dbReference>
<dbReference type="EMBL" id="JADILV010000062">
    <property type="protein sequence ID" value="MBO8484246.1"/>
    <property type="molecule type" value="Genomic_DNA"/>
</dbReference>
<evidence type="ECO:0000313" key="14">
    <source>
        <dbReference type="EMBL" id="MBO8484246.1"/>
    </source>
</evidence>
<dbReference type="EC" id="2.5.1.75" evidence="10"/>
<dbReference type="InterPro" id="IPR018022">
    <property type="entry name" value="IPT"/>
</dbReference>
<evidence type="ECO:0000256" key="10">
    <source>
        <dbReference type="HAMAP-Rule" id="MF_00185"/>
    </source>
</evidence>
<comment type="similarity">
    <text evidence="3 10 13">Belongs to the IPP transferase family.</text>
</comment>
<evidence type="ECO:0000256" key="8">
    <source>
        <dbReference type="ARBA" id="ARBA00022842"/>
    </source>
</evidence>
<keyword evidence="7 10" id="KW-0067">ATP-binding</keyword>
<comment type="function">
    <text evidence="2 10 12">Catalyzes the transfer of a dimethylallyl group onto the adenine at position 37 in tRNAs that read codons beginning with uridine, leading to the formation of N6-(dimethylallyl)adenosine (i(6)A).</text>
</comment>
<proteinExistence type="inferred from homology"/>
<comment type="cofactor">
    <cofactor evidence="1 10">
        <name>Mg(2+)</name>
        <dbReference type="ChEBI" id="CHEBI:18420"/>
    </cofactor>
</comment>
<comment type="caution">
    <text evidence="10">Lacks conserved residue(s) required for the propagation of feature annotation.</text>
</comment>
<dbReference type="NCBIfam" id="TIGR00174">
    <property type="entry name" value="miaA"/>
    <property type="match status" value="1"/>
</dbReference>
<evidence type="ECO:0000256" key="12">
    <source>
        <dbReference type="RuleBase" id="RU003784"/>
    </source>
</evidence>
<feature type="site" description="Interaction with substrate tRNA" evidence="10">
    <location>
        <position position="142"/>
    </location>
</feature>
<feature type="binding site" evidence="10">
    <location>
        <begin position="31"/>
        <end position="38"/>
    </location>
    <ligand>
        <name>ATP</name>
        <dbReference type="ChEBI" id="CHEBI:30616"/>
    </ligand>
</feature>
<evidence type="ECO:0000256" key="13">
    <source>
        <dbReference type="RuleBase" id="RU003785"/>
    </source>
</evidence>
<gene>
    <name evidence="10 14" type="primary">miaA</name>
    <name evidence="14" type="ORF">IAB75_09065</name>
</gene>
<dbReference type="GO" id="GO:0052381">
    <property type="term" value="F:tRNA dimethylallyltransferase activity"/>
    <property type="evidence" value="ECO:0007669"/>
    <property type="project" value="UniProtKB-UniRule"/>
</dbReference>
<dbReference type="Proteomes" id="UP000725002">
    <property type="component" value="Unassembled WGS sequence"/>
</dbReference>
<dbReference type="InterPro" id="IPR039657">
    <property type="entry name" value="Dimethylallyltransferase"/>
</dbReference>
<dbReference type="GO" id="GO:0006400">
    <property type="term" value="P:tRNA modification"/>
    <property type="evidence" value="ECO:0007669"/>
    <property type="project" value="TreeGrafter"/>
</dbReference>
<dbReference type="Gene3D" id="3.40.50.300">
    <property type="entry name" value="P-loop containing nucleotide triphosphate hydrolases"/>
    <property type="match status" value="1"/>
</dbReference>
<comment type="caution">
    <text evidence="14">The sequence shown here is derived from an EMBL/GenBank/DDBJ whole genome shotgun (WGS) entry which is preliminary data.</text>
</comment>
<accession>A0A940DU08</accession>
<dbReference type="PANTHER" id="PTHR11088:SF60">
    <property type="entry name" value="TRNA DIMETHYLALLYLTRANSFERASE"/>
    <property type="match status" value="1"/>
</dbReference>
<evidence type="ECO:0000256" key="6">
    <source>
        <dbReference type="ARBA" id="ARBA00022741"/>
    </source>
</evidence>
<sequence>MAELPEPEIVDIAGVLQSYADGDIDLICVLGPTASGKTRYAVRLAKEIDRLLTCGCLRRSPGGSPVKYGHAEILSADSRQVYRGMDIGTGKDLSEYDGVPYHLIDIAEAGAKYNIYEYQKDFEKAYRDIVSRGCVPILCGGSGLYIEAATCGYSLPDVPADPRLRAELEKEDTPALIARLAALKPLHNSTDYDTRKRLIRALEIALYEASHPVGRTHFLPKKTYYIGTLVSREERNAKIDRRLEARLQEGMTEEVQRLLDTGVPAEDLIYYGLEYKFVTLYLTGRLGYQDMKGQLAIAIHQFAKRQMTWFRGMERRGIKIHWVKPV</sequence>
<feature type="region of interest" description="Interaction with substrate tRNA" evidence="10">
    <location>
        <begin position="77"/>
        <end position="80"/>
    </location>
</feature>
<dbReference type="Gene3D" id="1.10.287.890">
    <property type="entry name" value="Crystal structure of tRNA isopentenylpyrophosphate transferase (bh2366) domain"/>
    <property type="match status" value="1"/>
</dbReference>
<dbReference type="AlphaFoldDB" id="A0A940DU08"/>
<dbReference type="InterPro" id="IPR027417">
    <property type="entry name" value="P-loop_NTPase"/>
</dbReference>
<dbReference type="Pfam" id="PF01715">
    <property type="entry name" value="IPPT"/>
    <property type="match status" value="1"/>
</dbReference>
<evidence type="ECO:0000313" key="15">
    <source>
        <dbReference type="Proteomes" id="UP000725002"/>
    </source>
</evidence>
<keyword evidence="4 10" id="KW-0808">Transferase</keyword>
<dbReference type="GO" id="GO:0005524">
    <property type="term" value="F:ATP binding"/>
    <property type="evidence" value="ECO:0007669"/>
    <property type="project" value="UniProtKB-UniRule"/>
</dbReference>
<organism evidence="14 15">
    <name type="scientific">Candidatus Cryptobacteroides avicola</name>
    <dbReference type="NCBI Taxonomy" id="2840757"/>
    <lineage>
        <taxon>Bacteria</taxon>
        <taxon>Pseudomonadati</taxon>
        <taxon>Bacteroidota</taxon>
        <taxon>Bacteroidia</taxon>
        <taxon>Bacteroidales</taxon>
        <taxon>Candidatus Cryptobacteroides</taxon>
    </lineage>
</organism>
<evidence type="ECO:0000256" key="7">
    <source>
        <dbReference type="ARBA" id="ARBA00022840"/>
    </source>
</evidence>
<evidence type="ECO:0000256" key="11">
    <source>
        <dbReference type="RuleBase" id="RU003783"/>
    </source>
</evidence>
<feature type="binding site" evidence="10">
    <location>
        <begin position="33"/>
        <end position="38"/>
    </location>
    <ligand>
        <name>substrate</name>
    </ligand>
</feature>
<comment type="catalytic activity">
    <reaction evidence="9 10 11">
        <text>adenosine(37) in tRNA + dimethylallyl diphosphate = N(6)-dimethylallyladenosine(37) in tRNA + diphosphate</text>
        <dbReference type="Rhea" id="RHEA:26482"/>
        <dbReference type="Rhea" id="RHEA-COMP:10162"/>
        <dbReference type="Rhea" id="RHEA-COMP:10375"/>
        <dbReference type="ChEBI" id="CHEBI:33019"/>
        <dbReference type="ChEBI" id="CHEBI:57623"/>
        <dbReference type="ChEBI" id="CHEBI:74411"/>
        <dbReference type="ChEBI" id="CHEBI:74415"/>
        <dbReference type="EC" id="2.5.1.75"/>
    </reaction>
</comment>
<name>A0A940DU08_9BACT</name>
<dbReference type="HAMAP" id="MF_00185">
    <property type="entry name" value="IPP_trans"/>
    <property type="match status" value="1"/>
</dbReference>
<reference evidence="14" key="1">
    <citation type="submission" date="2020-10" db="EMBL/GenBank/DDBJ databases">
        <authorList>
            <person name="Gilroy R."/>
        </authorList>
    </citation>
    <scope>NUCLEOTIDE SEQUENCE</scope>
    <source>
        <strain evidence="14">G3-8215</strain>
    </source>
</reference>
<comment type="subunit">
    <text evidence="10">Monomer.</text>
</comment>
<evidence type="ECO:0000256" key="3">
    <source>
        <dbReference type="ARBA" id="ARBA00005842"/>
    </source>
</evidence>
<evidence type="ECO:0000256" key="2">
    <source>
        <dbReference type="ARBA" id="ARBA00003213"/>
    </source>
</evidence>
<evidence type="ECO:0000256" key="4">
    <source>
        <dbReference type="ARBA" id="ARBA00022679"/>
    </source>
</evidence>
<keyword evidence="5 10" id="KW-0819">tRNA processing</keyword>
<evidence type="ECO:0000256" key="1">
    <source>
        <dbReference type="ARBA" id="ARBA00001946"/>
    </source>
</evidence>